<dbReference type="InterPro" id="IPR050097">
    <property type="entry name" value="Ferredoxin-NADP_redctase_2"/>
</dbReference>
<dbReference type="PROSITE" id="PS00573">
    <property type="entry name" value="PYRIDINE_REDOX_2"/>
    <property type="match status" value="1"/>
</dbReference>
<dbReference type="AlphaFoldDB" id="A0A1J5IKK2"/>
<dbReference type="SUPFAM" id="SSF51905">
    <property type="entry name" value="FAD/NAD(P)-binding domain"/>
    <property type="match status" value="1"/>
</dbReference>
<dbReference type="PANTHER" id="PTHR48105">
    <property type="entry name" value="THIOREDOXIN REDUCTASE 1-RELATED-RELATED"/>
    <property type="match status" value="1"/>
</dbReference>
<protein>
    <recommendedName>
        <fullName evidence="6">FAD/NAD(P)-binding domain-containing protein</fullName>
    </recommendedName>
</protein>
<evidence type="ECO:0000256" key="1">
    <source>
        <dbReference type="ARBA" id="ARBA00022630"/>
    </source>
</evidence>
<dbReference type="Pfam" id="PF07992">
    <property type="entry name" value="Pyr_redox_2"/>
    <property type="match status" value="1"/>
</dbReference>
<dbReference type="Proteomes" id="UP000183245">
    <property type="component" value="Unassembled WGS sequence"/>
</dbReference>
<proteinExistence type="predicted"/>
<dbReference type="GO" id="GO:0016668">
    <property type="term" value="F:oxidoreductase activity, acting on a sulfur group of donors, NAD(P) as acceptor"/>
    <property type="evidence" value="ECO:0007669"/>
    <property type="project" value="UniProtKB-ARBA"/>
</dbReference>
<evidence type="ECO:0000256" key="3">
    <source>
        <dbReference type="ARBA" id="ARBA00023002"/>
    </source>
</evidence>
<evidence type="ECO:0000256" key="4">
    <source>
        <dbReference type="ARBA" id="ARBA00023157"/>
    </source>
</evidence>
<keyword evidence="4" id="KW-1015">Disulfide bond</keyword>
<keyword evidence="1" id="KW-0285">Flavoprotein</keyword>
<feature type="domain" description="FAD/NAD(P)-binding" evidence="6">
    <location>
        <begin position="34"/>
        <end position="323"/>
    </location>
</feature>
<dbReference type="EMBL" id="MNZT01000050">
    <property type="protein sequence ID" value="OIP97661.1"/>
    <property type="molecule type" value="Genomic_DNA"/>
</dbReference>
<keyword evidence="3" id="KW-0560">Oxidoreductase</keyword>
<evidence type="ECO:0000259" key="6">
    <source>
        <dbReference type="Pfam" id="PF07992"/>
    </source>
</evidence>
<dbReference type="STRING" id="1817892.AUK40_02720"/>
<name>A0A1J5IKK2_9BACT</name>
<sequence>MVDLGEGRILWEPDEVALSAALGQLAPVQEEYREIIIIGAGPAGMTAGIYLAREGAQVALLEKAVIGGQAATTWMIENYPGFPEPVSGLDFSERLQKQTEAYGAQIVPFQTVTAVSRKGAYQCISTAEGNTYRARAVLLALGARYRTLNLPGEERFIGKGVHYCATCDGAFYKDKTIAVVGGGNSAVEESIFLTRFARKVYILVREEHLQAEDISVKKLQENSKVEILYKTGTRSIIESEGRFAGLRIADLGTSAERELNCDGIFVFIGMEPATAFLKGQIELDGNGYITTSAMLETTAPGVFAAGDARAGSVKQIASAVGEGAAAALMIRDYLRRT</sequence>
<dbReference type="InterPro" id="IPR036188">
    <property type="entry name" value="FAD/NAD-bd_sf"/>
</dbReference>
<evidence type="ECO:0000256" key="2">
    <source>
        <dbReference type="ARBA" id="ARBA00022827"/>
    </source>
</evidence>
<organism evidence="7 8">
    <name type="scientific">Candidatus Wirthbacteria bacterium CG2_30_54_11</name>
    <dbReference type="NCBI Taxonomy" id="1817892"/>
    <lineage>
        <taxon>Bacteria</taxon>
        <taxon>Candidatus Wirthbacteria</taxon>
    </lineage>
</organism>
<dbReference type="InterPro" id="IPR008255">
    <property type="entry name" value="Pyr_nucl-diS_OxRdtase_2_AS"/>
</dbReference>
<dbReference type="InterPro" id="IPR023753">
    <property type="entry name" value="FAD/NAD-binding_dom"/>
</dbReference>
<dbReference type="Gene3D" id="3.50.50.60">
    <property type="entry name" value="FAD/NAD(P)-binding domain"/>
    <property type="match status" value="2"/>
</dbReference>
<dbReference type="PRINTS" id="PR00469">
    <property type="entry name" value="PNDRDTASEII"/>
</dbReference>
<evidence type="ECO:0000313" key="7">
    <source>
        <dbReference type="EMBL" id="OIP97661.1"/>
    </source>
</evidence>
<keyword evidence="5" id="KW-0676">Redox-active center</keyword>
<accession>A0A1J5IKK2</accession>
<dbReference type="PRINTS" id="PR00368">
    <property type="entry name" value="FADPNR"/>
</dbReference>
<gene>
    <name evidence="7" type="ORF">AUK40_02720</name>
</gene>
<reference evidence="7 8" key="1">
    <citation type="journal article" date="2016" name="Environ. Microbiol.">
        <title>Genomic resolution of a cold subsurface aquifer community provides metabolic insights for novel microbes adapted to high CO concentrations.</title>
        <authorList>
            <person name="Probst A.J."/>
            <person name="Castelle C.J."/>
            <person name="Singh A."/>
            <person name="Brown C.T."/>
            <person name="Anantharaman K."/>
            <person name="Sharon I."/>
            <person name="Hug L.A."/>
            <person name="Burstein D."/>
            <person name="Emerson J.B."/>
            <person name="Thomas B.C."/>
            <person name="Banfield J.F."/>
        </authorList>
    </citation>
    <scope>NUCLEOTIDE SEQUENCE [LARGE SCALE GENOMIC DNA]</scope>
    <source>
        <strain evidence="7">CG2_30_54_11</strain>
    </source>
</reference>
<comment type="caution">
    <text evidence="7">The sequence shown here is derived from an EMBL/GenBank/DDBJ whole genome shotgun (WGS) entry which is preliminary data.</text>
</comment>
<evidence type="ECO:0000256" key="5">
    <source>
        <dbReference type="ARBA" id="ARBA00023284"/>
    </source>
</evidence>
<keyword evidence="2" id="KW-0274">FAD</keyword>
<evidence type="ECO:0000313" key="8">
    <source>
        <dbReference type="Proteomes" id="UP000183245"/>
    </source>
</evidence>